<protein>
    <recommendedName>
        <fullName evidence="1">Oxidative stress-responsive serine-rich protein 1</fullName>
    </recommendedName>
    <alternativeName>
        <fullName evidence="4">Oxidative stress-responsive protein 1</fullName>
    </alternativeName>
    <alternativeName>
        <fullName evidence="3">Peroxide-inducible transcript 1 protein</fullName>
    </alternativeName>
</protein>
<dbReference type="GO" id="GO:0070301">
    <property type="term" value="P:cellular response to hydrogen peroxide"/>
    <property type="evidence" value="ECO:0007669"/>
    <property type="project" value="TreeGrafter"/>
</dbReference>
<organism evidence="5">
    <name type="scientific">Anoplophora glabripennis</name>
    <name type="common">Asian longhorn beetle</name>
    <name type="synonym">Anoplophora nobilis</name>
    <dbReference type="NCBI Taxonomy" id="217634"/>
    <lineage>
        <taxon>Eukaryota</taxon>
        <taxon>Metazoa</taxon>
        <taxon>Ecdysozoa</taxon>
        <taxon>Arthropoda</taxon>
        <taxon>Hexapoda</taxon>
        <taxon>Insecta</taxon>
        <taxon>Pterygota</taxon>
        <taxon>Neoptera</taxon>
        <taxon>Endopterygota</taxon>
        <taxon>Coleoptera</taxon>
        <taxon>Polyphaga</taxon>
        <taxon>Cucujiformia</taxon>
        <taxon>Chrysomeloidea</taxon>
        <taxon>Cerambycidae</taxon>
        <taxon>Lamiinae</taxon>
        <taxon>Lamiini</taxon>
        <taxon>Anoplophora</taxon>
    </lineage>
</organism>
<keyword evidence="2" id="KW-0597">Phosphoprotein</keyword>
<evidence type="ECO:0000256" key="2">
    <source>
        <dbReference type="ARBA" id="ARBA00022553"/>
    </source>
</evidence>
<accession>V5IAE6</accession>
<name>V5IAE6_ANOGL</name>
<dbReference type="AlphaFoldDB" id="V5IAE6"/>
<dbReference type="PANTHER" id="PTHR31383">
    <property type="entry name" value="OXIDATIVE STRESS-RESPONSE SERINE-RICH PROTEIN 1"/>
    <property type="match status" value="1"/>
</dbReference>
<dbReference type="OrthoDB" id="10045817at2759"/>
<sequence length="215" mass="24631">MAEISQEDANLSSYLQKLELDCSSKKKPVPEPHTNPFMRRRRSKSLSSINFGSSCDCIKRNQNIRHTTSFKRPNKKILREPVLKFIRCKHNSSETKPHTTKTHKSHKKKEKLFGQCSSHNDQDFKSIIDACEQLSLDSSDVNLSNYSAPSFTRARSQYNVQKSDSTNSNMGTCSHQARMNVNPPCDITIDELASYFETFVHIPKKMSSMAEMMYI</sequence>
<dbReference type="KEGG" id="agb:108914207"/>
<dbReference type="GeneID" id="108914207"/>
<gene>
    <name evidence="5" type="primary">CT111</name>
</gene>
<evidence type="ECO:0000313" key="5">
    <source>
        <dbReference type="EMBL" id="JAB67146.1"/>
    </source>
</evidence>
<dbReference type="PANTHER" id="PTHR31383:SF2">
    <property type="entry name" value="OXIDATIVE STRESS-RESPONSIVE SERINE-RICH PROTEIN 1"/>
    <property type="match status" value="1"/>
</dbReference>
<evidence type="ECO:0000256" key="3">
    <source>
        <dbReference type="ARBA" id="ARBA00029721"/>
    </source>
</evidence>
<reference evidence="5" key="1">
    <citation type="submission" date="2013-07" db="EMBL/GenBank/DDBJ databases">
        <title>Midgut Transcriptome Profiling of Anoplphora glabripennis, a Lignocellulose Degrading, Wood-Boring Cerambycid.</title>
        <authorList>
            <person name="Scully E.D."/>
            <person name="Hoover K."/>
            <person name="Carlson J.E."/>
            <person name="Tien M."/>
            <person name="Geib S.M."/>
        </authorList>
    </citation>
    <scope>NUCLEOTIDE SEQUENCE</scope>
</reference>
<evidence type="ECO:0000256" key="1">
    <source>
        <dbReference type="ARBA" id="ARBA00015005"/>
    </source>
</evidence>
<dbReference type="EMBL" id="GALX01001320">
    <property type="protein sequence ID" value="JAB67146.1"/>
    <property type="molecule type" value="Transcribed_RNA"/>
</dbReference>
<dbReference type="InterPro" id="IPR008494">
    <property type="entry name" value="DUF776"/>
</dbReference>
<proteinExistence type="predicted"/>
<evidence type="ECO:0000256" key="4">
    <source>
        <dbReference type="ARBA" id="ARBA00031405"/>
    </source>
</evidence>